<feature type="compositionally biased region" description="Basic residues" evidence="4">
    <location>
        <begin position="86"/>
        <end position="96"/>
    </location>
</feature>
<comment type="similarity">
    <text evidence="2 3">Belongs to the small heat shock protein (HSP20) family.</text>
</comment>
<dbReference type="AlphaFoldDB" id="A0AAJ0BIJ4"/>
<dbReference type="SUPFAM" id="SSF49764">
    <property type="entry name" value="HSP20-like chaperones"/>
    <property type="match status" value="1"/>
</dbReference>
<keyword evidence="7" id="KW-1185">Reference proteome</keyword>
<gene>
    <name evidence="6" type="ORF">QBC47DRAFT_376212</name>
</gene>
<feature type="domain" description="SHSP" evidence="5">
    <location>
        <begin position="272"/>
        <end position="397"/>
    </location>
</feature>
<dbReference type="PANTHER" id="PTHR11527">
    <property type="entry name" value="HEAT-SHOCK PROTEIN 20 FAMILY MEMBER"/>
    <property type="match status" value="1"/>
</dbReference>
<dbReference type="Gene3D" id="2.60.40.790">
    <property type="match status" value="1"/>
</dbReference>
<evidence type="ECO:0000259" key="5">
    <source>
        <dbReference type="PROSITE" id="PS01031"/>
    </source>
</evidence>
<evidence type="ECO:0000256" key="1">
    <source>
        <dbReference type="ARBA" id="ARBA00023016"/>
    </source>
</evidence>
<feature type="region of interest" description="Disordered" evidence="4">
    <location>
        <begin position="33"/>
        <end position="52"/>
    </location>
</feature>
<keyword evidence="1" id="KW-0346">Stress response</keyword>
<organism evidence="6 7">
    <name type="scientific">Echria macrotheca</name>
    <dbReference type="NCBI Taxonomy" id="438768"/>
    <lineage>
        <taxon>Eukaryota</taxon>
        <taxon>Fungi</taxon>
        <taxon>Dikarya</taxon>
        <taxon>Ascomycota</taxon>
        <taxon>Pezizomycotina</taxon>
        <taxon>Sordariomycetes</taxon>
        <taxon>Sordariomycetidae</taxon>
        <taxon>Sordariales</taxon>
        <taxon>Schizotheciaceae</taxon>
        <taxon>Echria</taxon>
    </lineage>
</organism>
<evidence type="ECO:0000313" key="7">
    <source>
        <dbReference type="Proteomes" id="UP001239445"/>
    </source>
</evidence>
<protein>
    <submittedName>
        <fullName evidence="6">HSP20-like chaperone</fullName>
    </submittedName>
</protein>
<sequence length="397" mass="43055">MSWSNPPLPPLPPLPPAPPGSQAYFRSFAQPAAGYGTDQTAPEHGFQFGPGGFRAWSGPHGVDGNWGQWAGPWGFGVRGRGGWRGGRSHSHGRRGRREGNNSGEDEDMHDVAVAAAAAEAEMEAAEAEKEAAEAAREAEMEKDASPGTMRDADGDHPDPPEEAPRDRAHRHHHGFRGRGGRFGRCRRDGRGHRNPGPHSGPHSGPYGGPYGGWFPFGPAGHPGAASNMPDFWAMIEQYGPRAREYIERVLSYYGGQQQSRQANNDNADAGDDGSSSFTPPIDVFDTADNWTVHVALPGARKEDMGVNWDAARSLLTISGVVHRPGDEGFLRSMVSGERRVGLFERTVQLPPPTAAENETKEEVDGDNITARMEDGILIVVVPKVEKEWTEIRKVDIN</sequence>
<proteinExistence type="inferred from homology"/>
<evidence type="ECO:0000256" key="4">
    <source>
        <dbReference type="SAM" id="MobiDB-lite"/>
    </source>
</evidence>
<evidence type="ECO:0000256" key="3">
    <source>
        <dbReference type="RuleBase" id="RU003616"/>
    </source>
</evidence>
<dbReference type="InterPro" id="IPR002068">
    <property type="entry name" value="A-crystallin/Hsp20_dom"/>
</dbReference>
<feature type="compositionally biased region" description="Basic residues" evidence="4">
    <location>
        <begin position="167"/>
        <end position="195"/>
    </location>
</feature>
<dbReference type="Pfam" id="PF00011">
    <property type="entry name" value="HSP20"/>
    <property type="match status" value="1"/>
</dbReference>
<feature type="region of interest" description="Disordered" evidence="4">
    <location>
        <begin position="1"/>
        <end position="24"/>
    </location>
</feature>
<name>A0AAJ0BIJ4_9PEZI</name>
<feature type="region of interest" description="Disordered" evidence="4">
    <location>
        <begin position="81"/>
        <end position="205"/>
    </location>
</feature>
<accession>A0AAJ0BIJ4</accession>
<dbReference type="InterPro" id="IPR031107">
    <property type="entry name" value="Small_HSP"/>
</dbReference>
<evidence type="ECO:0000256" key="2">
    <source>
        <dbReference type="PROSITE-ProRule" id="PRU00285"/>
    </source>
</evidence>
<reference evidence="6" key="1">
    <citation type="submission" date="2023-06" db="EMBL/GenBank/DDBJ databases">
        <title>Genome-scale phylogeny and comparative genomics of the fungal order Sordariales.</title>
        <authorList>
            <consortium name="Lawrence Berkeley National Laboratory"/>
            <person name="Hensen N."/>
            <person name="Bonometti L."/>
            <person name="Westerberg I."/>
            <person name="Brannstrom I.O."/>
            <person name="Guillou S."/>
            <person name="Cros-Aarteil S."/>
            <person name="Calhoun S."/>
            <person name="Haridas S."/>
            <person name="Kuo A."/>
            <person name="Mondo S."/>
            <person name="Pangilinan J."/>
            <person name="Riley R."/>
            <person name="Labutti K."/>
            <person name="Andreopoulos B."/>
            <person name="Lipzen A."/>
            <person name="Chen C."/>
            <person name="Yanf M."/>
            <person name="Daum C."/>
            <person name="Ng V."/>
            <person name="Clum A."/>
            <person name="Steindorff A."/>
            <person name="Ohm R."/>
            <person name="Martin F."/>
            <person name="Silar P."/>
            <person name="Natvig D."/>
            <person name="Lalanne C."/>
            <person name="Gautier V."/>
            <person name="Ament-Velasquez S.L."/>
            <person name="Kruys A."/>
            <person name="Hutchinson M.I."/>
            <person name="Powell A.J."/>
            <person name="Barry K."/>
            <person name="Miller A.N."/>
            <person name="Grigoriev I.V."/>
            <person name="Debuchy R."/>
            <person name="Gladieux P."/>
            <person name="Thoren M.H."/>
            <person name="Johannesson H."/>
        </authorList>
    </citation>
    <scope>NUCLEOTIDE SEQUENCE</scope>
    <source>
        <strain evidence="6">PSN4</strain>
    </source>
</reference>
<feature type="compositionally biased region" description="Basic and acidic residues" evidence="4">
    <location>
        <begin position="126"/>
        <end position="166"/>
    </location>
</feature>
<feature type="compositionally biased region" description="Low complexity" evidence="4">
    <location>
        <begin position="262"/>
        <end position="276"/>
    </location>
</feature>
<dbReference type="EMBL" id="MU839830">
    <property type="protein sequence ID" value="KAK1757507.1"/>
    <property type="molecule type" value="Genomic_DNA"/>
</dbReference>
<comment type="caution">
    <text evidence="6">The sequence shown here is derived from an EMBL/GenBank/DDBJ whole genome shotgun (WGS) entry which is preliminary data.</text>
</comment>
<dbReference type="CDD" id="cd06464">
    <property type="entry name" value="ACD_sHsps-like"/>
    <property type="match status" value="1"/>
</dbReference>
<dbReference type="InterPro" id="IPR008978">
    <property type="entry name" value="HSP20-like_chaperone"/>
</dbReference>
<evidence type="ECO:0000313" key="6">
    <source>
        <dbReference type="EMBL" id="KAK1757507.1"/>
    </source>
</evidence>
<dbReference type="PROSITE" id="PS01031">
    <property type="entry name" value="SHSP"/>
    <property type="match status" value="1"/>
</dbReference>
<feature type="compositionally biased region" description="Pro residues" evidence="4">
    <location>
        <begin position="1"/>
        <end position="19"/>
    </location>
</feature>
<dbReference type="Proteomes" id="UP001239445">
    <property type="component" value="Unassembled WGS sequence"/>
</dbReference>
<feature type="region of interest" description="Disordered" evidence="4">
    <location>
        <begin position="257"/>
        <end position="276"/>
    </location>
</feature>